<evidence type="ECO:0000256" key="6">
    <source>
        <dbReference type="RuleBase" id="RU366066"/>
    </source>
</evidence>
<dbReference type="InterPro" id="IPR036412">
    <property type="entry name" value="HAD-like_sf"/>
</dbReference>
<comment type="catalytic activity">
    <reaction evidence="5 6">
        <text>O-phospho-L-threonyl-[protein] + H2O = L-threonyl-[protein] + phosphate</text>
        <dbReference type="Rhea" id="RHEA:47004"/>
        <dbReference type="Rhea" id="RHEA-COMP:11060"/>
        <dbReference type="Rhea" id="RHEA-COMP:11605"/>
        <dbReference type="ChEBI" id="CHEBI:15377"/>
        <dbReference type="ChEBI" id="CHEBI:30013"/>
        <dbReference type="ChEBI" id="CHEBI:43474"/>
        <dbReference type="ChEBI" id="CHEBI:61977"/>
        <dbReference type="EC" id="3.1.3.16"/>
    </reaction>
</comment>
<evidence type="ECO:0000256" key="7">
    <source>
        <dbReference type="SAM" id="MobiDB-lite"/>
    </source>
</evidence>
<gene>
    <name evidence="10" type="ORF">LTR36_008514</name>
</gene>
<dbReference type="CDD" id="cd17729">
    <property type="entry name" value="BRCT_CTDP1"/>
    <property type="match status" value="1"/>
</dbReference>
<evidence type="ECO:0000259" key="8">
    <source>
        <dbReference type="PROSITE" id="PS50172"/>
    </source>
</evidence>
<dbReference type="GO" id="GO:0005634">
    <property type="term" value="C:nucleus"/>
    <property type="evidence" value="ECO:0007669"/>
    <property type="project" value="UniProtKB-SubCell"/>
</dbReference>
<dbReference type="AlphaFoldDB" id="A0AAV9JTG3"/>
<name>A0AAV9JTG3_9PEZI</name>
<dbReference type="Proteomes" id="UP001324427">
    <property type="component" value="Unassembled WGS sequence"/>
</dbReference>
<dbReference type="SUPFAM" id="SSF52113">
    <property type="entry name" value="BRCT domain"/>
    <property type="match status" value="1"/>
</dbReference>
<dbReference type="Gene3D" id="3.40.50.10190">
    <property type="entry name" value="BRCT domain"/>
    <property type="match status" value="1"/>
</dbReference>
<dbReference type="SUPFAM" id="SSF56784">
    <property type="entry name" value="HAD-like"/>
    <property type="match status" value="1"/>
</dbReference>
<evidence type="ECO:0000259" key="9">
    <source>
        <dbReference type="PROSITE" id="PS50969"/>
    </source>
</evidence>
<keyword evidence="3 6" id="KW-0539">Nucleus</keyword>
<evidence type="ECO:0000256" key="2">
    <source>
        <dbReference type="ARBA" id="ARBA00022801"/>
    </source>
</evidence>
<feature type="compositionally biased region" description="Acidic residues" evidence="7">
    <location>
        <begin position="717"/>
        <end position="746"/>
    </location>
</feature>
<accession>A0AAV9JTG3</accession>
<keyword evidence="11" id="KW-1185">Reference proteome</keyword>
<dbReference type="Gene3D" id="1.10.287.10">
    <property type="entry name" value="S15/NS1, RNA-binding"/>
    <property type="match status" value="1"/>
</dbReference>
<dbReference type="InterPro" id="IPR011947">
    <property type="entry name" value="FCP1_euk"/>
</dbReference>
<dbReference type="PROSITE" id="PS50172">
    <property type="entry name" value="BRCT"/>
    <property type="match status" value="1"/>
</dbReference>
<reference evidence="10 11" key="1">
    <citation type="submission" date="2021-11" db="EMBL/GenBank/DDBJ databases">
        <title>Black yeast isolated from Biological Soil Crust.</title>
        <authorList>
            <person name="Kurbessoian T."/>
        </authorList>
    </citation>
    <scope>NUCLEOTIDE SEQUENCE [LARGE SCALE GENOMIC DNA]</scope>
    <source>
        <strain evidence="10 11">CCFEE 5522</strain>
    </source>
</reference>
<protein>
    <recommendedName>
        <fullName evidence="6">RNA polymerase II subunit A C-terminal domain phosphatase</fullName>
        <ecNumber evidence="6">3.1.3.16</ecNumber>
    </recommendedName>
</protein>
<comment type="caution">
    <text evidence="10">The sequence shown here is derived from an EMBL/GenBank/DDBJ whole genome shotgun (WGS) entry which is preliminary data.</text>
</comment>
<dbReference type="EMBL" id="JAVFHQ010000006">
    <property type="protein sequence ID" value="KAK4548741.1"/>
    <property type="molecule type" value="Genomic_DNA"/>
</dbReference>
<dbReference type="InterPro" id="IPR004274">
    <property type="entry name" value="FCP1_dom"/>
</dbReference>
<evidence type="ECO:0000256" key="4">
    <source>
        <dbReference type="ARBA" id="ARBA00047761"/>
    </source>
</evidence>
<feature type="domain" description="FCP1 homology" evidence="9">
    <location>
        <begin position="156"/>
        <end position="332"/>
    </location>
</feature>
<evidence type="ECO:0000313" key="10">
    <source>
        <dbReference type="EMBL" id="KAK4548741.1"/>
    </source>
</evidence>
<feature type="compositionally biased region" description="Basic and acidic residues" evidence="7">
    <location>
        <begin position="833"/>
        <end position="842"/>
    </location>
</feature>
<comment type="subcellular location">
    <subcellularLocation>
        <location evidence="1 6">Nucleus</location>
    </subcellularLocation>
</comment>
<dbReference type="InterPro" id="IPR023214">
    <property type="entry name" value="HAD_sf"/>
</dbReference>
<dbReference type="Pfam" id="PF03031">
    <property type="entry name" value="NIF"/>
    <property type="match status" value="1"/>
</dbReference>
<proteinExistence type="predicted"/>
<dbReference type="EC" id="3.1.3.16" evidence="6"/>
<dbReference type="InterPro" id="IPR001357">
    <property type="entry name" value="BRCT_dom"/>
</dbReference>
<dbReference type="CDD" id="cd07521">
    <property type="entry name" value="HAD_FCP1-like"/>
    <property type="match status" value="1"/>
</dbReference>
<feature type="region of interest" description="Disordered" evidence="7">
    <location>
        <begin position="332"/>
        <end position="391"/>
    </location>
</feature>
<evidence type="ECO:0000256" key="5">
    <source>
        <dbReference type="ARBA" id="ARBA00048336"/>
    </source>
</evidence>
<comment type="function">
    <text evidence="6">This promotes the activity of RNA polymerase II.</text>
</comment>
<dbReference type="GO" id="GO:0008420">
    <property type="term" value="F:RNA polymerase II CTD heptapeptide repeat phosphatase activity"/>
    <property type="evidence" value="ECO:0007669"/>
    <property type="project" value="UniProtKB-UniRule"/>
</dbReference>
<dbReference type="Gene3D" id="3.40.50.1000">
    <property type="entry name" value="HAD superfamily/HAD-like"/>
    <property type="match status" value="1"/>
</dbReference>
<dbReference type="InterPro" id="IPR036420">
    <property type="entry name" value="BRCT_dom_sf"/>
</dbReference>
<evidence type="ECO:0000256" key="3">
    <source>
        <dbReference type="ARBA" id="ARBA00023242"/>
    </source>
</evidence>
<feature type="compositionally biased region" description="Acidic residues" evidence="7">
    <location>
        <begin position="843"/>
        <end position="855"/>
    </location>
</feature>
<feature type="domain" description="BRCT" evidence="8">
    <location>
        <begin position="542"/>
        <end position="637"/>
    </location>
</feature>
<organism evidence="10 11">
    <name type="scientific">Oleoguttula mirabilis</name>
    <dbReference type="NCBI Taxonomy" id="1507867"/>
    <lineage>
        <taxon>Eukaryota</taxon>
        <taxon>Fungi</taxon>
        <taxon>Dikarya</taxon>
        <taxon>Ascomycota</taxon>
        <taxon>Pezizomycotina</taxon>
        <taxon>Dothideomycetes</taxon>
        <taxon>Dothideomycetidae</taxon>
        <taxon>Mycosphaerellales</taxon>
        <taxon>Teratosphaeriaceae</taxon>
        <taxon>Oleoguttula</taxon>
    </lineage>
</organism>
<keyword evidence="2 6" id="KW-0378">Hydrolase</keyword>
<feature type="compositionally biased region" description="Polar residues" evidence="7">
    <location>
        <begin position="749"/>
        <end position="763"/>
    </location>
</feature>
<sequence length="873" mass="96242">MRIYTPPGLAYPITVTKVTCREGEDVKENGALFNYQYRAKREVWDDDVRENVEKELDHRADFESEVEGKVTSLNVQVGQVMNGRVLVAEIEEPCKHEVQFGGMCADCGRDMNTVSYSTTVKNTERATINTVHGHTALLVSQAEASRADEEAKRRLLDSRKLSLVVDLDQTVIQATVDPTVGEWQEDETNPNHDAVKHVRKFQLVDEGLAGRGTWYYIKLRPGLKEFLQIIAQFYELHIYTMATRAYAKEIANIVDPDHKLFADRILSRDENGSMNSKNLKRLFPVDTKMVVIIDDRGDVWSWSPNLVKVYAYDFFVGIGDINSAFLPKQQALEARPKQSAKKEKGGKDVKTSDTPEASSSEAKSDGESSSAASKKSTPASTPLTTNGDVSAVDRMVSMAGKQDEGSLDEKAEEQDKTIAAQLADRPLLQKQKILDAADEEAKASPAAEAAVELLSENGDKRDTPPPEGSKYRHNLLHDDDTELEHLTQSLRNIHQAYFDSYDRDNTTLKSSRVAELRPGHSKKRSIDELEHIPDAAIIMSDMKNRVLAGVHIVFSGVVPLGVDIHNHDLGIWAKSFGANISENIGKRTTHVIASAERRTAKVRQAAKRGGRIAIVNQNWLYACFSQWKRVDEDVYRIHTDATTNGKSGKDLPDGVEGKPYSEVVLSSSEEEAAQTEDETDDSLTTGSKTPNGRLEIDTDVDELEQYAPDDQRKDSSPTEEERDEDWGSIMNEVDEFMGSEADDSDTESVRTATASDGTKTPPSQRKRKRDAVVDGGEASDATDGDGEGDEGESRLQKRKKEALARTTSLTNVANVPSTNGSTPAAEVSVDPGGESKEGGRDDADGEQEEEEDDLEAALAAEMERQSEEDGDAA</sequence>
<feature type="compositionally biased region" description="Acidic residues" evidence="7">
    <location>
        <begin position="780"/>
        <end position="790"/>
    </location>
</feature>
<dbReference type="PANTHER" id="PTHR23081:SF36">
    <property type="entry name" value="RNA POLYMERASE II SUBUNIT A C-TERMINAL DOMAIN PHOSPHATASE"/>
    <property type="match status" value="1"/>
</dbReference>
<feature type="region of interest" description="Disordered" evidence="7">
    <location>
        <begin position="641"/>
        <end position="873"/>
    </location>
</feature>
<dbReference type="NCBIfam" id="TIGR02250">
    <property type="entry name" value="FCP1_euk"/>
    <property type="match status" value="1"/>
</dbReference>
<feature type="compositionally biased region" description="Low complexity" evidence="7">
    <location>
        <begin position="356"/>
        <end position="380"/>
    </location>
</feature>
<comment type="catalytic activity">
    <reaction evidence="4 6">
        <text>O-phospho-L-seryl-[protein] + H2O = L-seryl-[protein] + phosphate</text>
        <dbReference type="Rhea" id="RHEA:20629"/>
        <dbReference type="Rhea" id="RHEA-COMP:9863"/>
        <dbReference type="Rhea" id="RHEA-COMP:11604"/>
        <dbReference type="ChEBI" id="CHEBI:15377"/>
        <dbReference type="ChEBI" id="CHEBI:29999"/>
        <dbReference type="ChEBI" id="CHEBI:43474"/>
        <dbReference type="ChEBI" id="CHEBI:83421"/>
        <dbReference type="EC" id="3.1.3.16"/>
    </reaction>
</comment>
<dbReference type="PANTHER" id="PTHR23081">
    <property type="entry name" value="RNA POLYMERASE II CTD PHOSPHATASE"/>
    <property type="match status" value="1"/>
</dbReference>
<dbReference type="Pfam" id="PF00533">
    <property type="entry name" value="BRCT"/>
    <property type="match status" value="1"/>
</dbReference>
<evidence type="ECO:0000313" key="11">
    <source>
        <dbReference type="Proteomes" id="UP001324427"/>
    </source>
</evidence>
<dbReference type="InterPro" id="IPR039189">
    <property type="entry name" value="Fcp1"/>
</dbReference>
<feature type="compositionally biased region" description="Polar residues" evidence="7">
    <location>
        <begin position="805"/>
        <end position="822"/>
    </location>
</feature>
<dbReference type="SMART" id="SM00577">
    <property type="entry name" value="CPDc"/>
    <property type="match status" value="1"/>
</dbReference>
<feature type="compositionally biased region" description="Acidic residues" evidence="7">
    <location>
        <begin position="668"/>
        <end position="681"/>
    </location>
</feature>
<feature type="compositionally biased region" description="Basic and acidic residues" evidence="7">
    <location>
        <begin position="647"/>
        <end position="656"/>
    </location>
</feature>
<feature type="compositionally biased region" description="Basic and acidic residues" evidence="7">
    <location>
        <begin position="334"/>
        <end position="353"/>
    </location>
</feature>
<evidence type="ECO:0000256" key="1">
    <source>
        <dbReference type="ARBA" id="ARBA00004123"/>
    </source>
</evidence>
<dbReference type="PROSITE" id="PS50969">
    <property type="entry name" value="FCP1"/>
    <property type="match status" value="1"/>
</dbReference>